<feature type="transmembrane region" description="Helical" evidence="6">
    <location>
        <begin position="409"/>
        <end position="432"/>
    </location>
</feature>
<name>A0A0C9SWU9_PAXIN</name>
<feature type="transmembrane region" description="Helical" evidence="6">
    <location>
        <begin position="33"/>
        <end position="58"/>
    </location>
</feature>
<protein>
    <recommendedName>
        <fullName evidence="7">Major facilitator superfamily (MFS) profile domain-containing protein</fullName>
    </recommendedName>
</protein>
<dbReference type="Gene3D" id="1.20.1250.20">
    <property type="entry name" value="MFS general substrate transporter like domains"/>
    <property type="match status" value="2"/>
</dbReference>
<evidence type="ECO:0000259" key="7">
    <source>
        <dbReference type="PROSITE" id="PS50850"/>
    </source>
</evidence>
<evidence type="ECO:0000256" key="3">
    <source>
        <dbReference type="ARBA" id="ARBA00022989"/>
    </source>
</evidence>
<proteinExistence type="predicted"/>
<dbReference type="GO" id="GO:0005886">
    <property type="term" value="C:plasma membrane"/>
    <property type="evidence" value="ECO:0007669"/>
    <property type="project" value="TreeGrafter"/>
</dbReference>
<feature type="transmembrane region" description="Helical" evidence="6">
    <location>
        <begin position="211"/>
        <end position="231"/>
    </location>
</feature>
<dbReference type="GO" id="GO:0022857">
    <property type="term" value="F:transmembrane transporter activity"/>
    <property type="evidence" value="ECO:0007669"/>
    <property type="project" value="InterPro"/>
</dbReference>
<reference evidence="8 9" key="1">
    <citation type="submission" date="2014-06" db="EMBL/GenBank/DDBJ databases">
        <authorList>
            <consortium name="DOE Joint Genome Institute"/>
            <person name="Kuo A."/>
            <person name="Kohler A."/>
            <person name="Nagy L.G."/>
            <person name="Floudas D."/>
            <person name="Copeland A."/>
            <person name="Barry K.W."/>
            <person name="Cichocki N."/>
            <person name="Veneault-Fourrey C."/>
            <person name="LaButti K."/>
            <person name="Lindquist E.A."/>
            <person name="Lipzen A."/>
            <person name="Lundell T."/>
            <person name="Morin E."/>
            <person name="Murat C."/>
            <person name="Sun H."/>
            <person name="Tunlid A."/>
            <person name="Henrissat B."/>
            <person name="Grigoriev I.V."/>
            <person name="Hibbett D.S."/>
            <person name="Martin F."/>
            <person name="Nordberg H.P."/>
            <person name="Cantor M.N."/>
            <person name="Hua S.X."/>
        </authorList>
    </citation>
    <scope>NUCLEOTIDE SEQUENCE [LARGE SCALE GENOMIC DNA]</scope>
    <source>
        <strain evidence="8 9">ATCC 200175</strain>
    </source>
</reference>
<feature type="transmembrane region" description="Helical" evidence="6">
    <location>
        <begin position="101"/>
        <end position="127"/>
    </location>
</feature>
<dbReference type="Pfam" id="PF07690">
    <property type="entry name" value="MFS_1"/>
    <property type="match status" value="1"/>
</dbReference>
<feature type="transmembrane region" description="Helical" evidence="6">
    <location>
        <begin position="315"/>
        <end position="334"/>
    </location>
</feature>
<keyword evidence="2 6" id="KW-0812">Transmembrane</keyword>
<evidence type="ECO:0000313" key="8">
    <source>
        <dbReference type="EMBL" id="KIJ07370.1"/>
    </source>
</evidence>
<dbReference type="Proteomes" id="UP000053647">
    <property type="component" value="Unassembled WGS sequence"/>
</dbReference>
<dbReference type="SUPFAM" id="SSF103473">
    <property type="entry name" value="MFS general substrate transporter"/>
    <property type="match status" value="1"/>
</dbReference>
<dbReference type="CDD" id="cd17502">
    <property type="entry name" value="MFS_Azr1_MDR_like"/>
    <property type="match status" value="1"/>
</dbReference>
<sequence>MSTTPPNEKPGEKAEPGASWNQKEEHVLPKNRLGIVLFALMCTTFLAALDQMIVAVALPTIVADVGGGNSYSWVGSAYMLAAGAFGPLYGKLSNMFGRKPILYSSIIIFLVGSALCGAAQSMNWLIICRAVQGIGGGGIIQLVFITISDIVPLQDRGRYSGAVGATFGFARQAHSSVLVFQLADIMIRTVWLDHCLVVLALAEHVSWRWCFFINLPTGGLAAVLLFIFLNLNPHQKRPLRDQVVELDFIGLVSLVTGVVCLLIGFNFSQTSWSDARTITLLVVGLVLLIFGGINEIFTTRSAILPARLFKTRTTGIILITAFLHAIVFFAATYYLPLYYQVLGASATGAGVRTIPFQLGAAIISIVSGIVLSKSGKYRVIMWTSYVLMTLGMGLMITLDYASSDAEKEIFPLIASLGIGCLLQVPLVALQAAMPLKDMATASSAYMFLRTVGGAVGIAVGEAIISTVLPKKLSGIANIGSLGLGDSAAALNDSVSKIHLIPDVTLRNAVLHAWSRSIATIWIVCTPLCGVALILTLFLRAYSLSRKTVQSGDAKTVDDPEKSIEAPSDTDEDGTGITTHTNTIAAAGGRVGQG</sequence>
<evidence type="ECO:0000313" key="9">
    <source>
        <dbReference type="Proteomes" id="UP000053647"/>
    </source>
</evidence>
<dbReference type="InterPro" id="IPR020846">
    <property type="entry name" value="MFS_dom"/>
</dbReference>
<dbReference type="PANTHER" id="PTHR23501">
    <property type="entry name" value="MAJOR FACILITATOR SUPERFAMILY"/>
    <property type="match status" value="1"/>
</dbReference>
<comment type="subcellular location">
    <subcellularLocation>
        <location evidence="1">Membrane</location>
        <topology evidence="1">Multi-pass membrane protein</topology>
    </subcellularLocation>
</comment>
<feature type="domain" description="Major facilitator superfamily (MFS) profile" evidence="7">
    <location>
        <begin position="36"/>
        <end position="543"/>
    </location>
</feature>
<keyword evidence="4 6" id="KW-0472">Membrane</keyword>
<feature type="transmembrane region" description="Helical" evidence="6">
    <location>
        <begin position="243"/>
        <end position="265"/>
    </location>
</feature>
<feature type="transmembrane region" description="Helical" evidence="6">
    <location>
        <begin position="354"/>
        <end position="372"/>
    </location>
</feature>
<feature type="transmembrane region" description="Helical" evidence="6">
    <location>
        <begin position="277"/>
        <end position="294"/>
    </location>
</feature>
<feature type="region of interest" description="Disordered" evidence="5">
    <location>
        <begin position="551"/>
        <end position="578"/>
    </location>
</feature>
<dbReference type="OrthoDB" id="10021397at2759"/>
<accession>A0A0C9SWU9</accession>
<evidence type="ECO:0000256" key="2">
    <source>
        <dbReference type="ARBA" id="ARBA00022692"/>
    </source>
</evidence>
<feature type="transmembrane region" description="Helical" evidence="6">
    <location>
        <begin position="444"/>
        <end position="464"/>
    </location>
</feature>
<evidence type="ECO:0000256" key="4">
    <source>
        <dbReference type="ARBA" id="ARBA00023136"/>
    </source>
</evidence>
<evidence type="ECO:0000256" key="1">
    <source>
        <dbReference type="ARBA" id="ARBA00004141"/>
    </source>
</evidence>
<reference evidence="9" key="2">
    <citation type="submission" date="2015-01" db="EMBL/GenBank/DDBJ databases">
        <title>Evolutionary Origins and Diversification of the Mycorrhizal Mutualists.</title>
        <authorList>
            <consortium name="DOE Joint Genome Institute"/>
            <consortium name="Mycorrhizal Genomics Consortium"/>
            <person name="Kohler A."/>
            <person name="Kuo A."/>
            <person name="Nagy L.G."/>
            <person name="Floudas D."/>
            <person name="Copeland A."/>
            <person name="Barry K.W."/>
            <person name="Cichocki N."/>
            <person name="Veneault-Fourrey C."/>
            <person name="LaButti K."/>
            <person name="Lindquist E.A."/>
            <person name="Lipzen A."/>
            <person name="Lundell T."/>
            <person name="Morin E."/>
            <person name="Murat C."/>
            <person name="Riley R."/>
            <person name="Ohm R."/>
            <person name="Sun H."/>
            <person name="Tunlid A."/>
            <person name="Henrissat B."/>
            <person name="Grigoriev I.V."/>
            <person name="Hibbett D.S."/>
            <person name="Martin F."/>
        </authorList>
    </citation>
    <scope>NUCLEOTIDE SEQUENCE [LARGE SCALE GENOMIC DNA]</scope>
    <source>
        <strain evidence="9">ATCC 200175</strain>
    </source>
</reference>
<keyword evidence="9" id="KW-1185">Reference proteome</keyword>
<dbReference type="InterPro" id="IPR036259">
    <property type="entry name" value="MFS_trans_sf"/>
</dbReference>
<dbReference type="InterPro" id="IPR011701">
    <property type="entry name" value="MFS"/>
</dbReference>
<dbReference type="PROSITE" id="PS50850">
    <property type="entry name" value="MFS"/>
    <property type="match status" value="1"/>
</dbReference>
<evidence type="ECO:0000256" key="5">
    <source>
        <dbReference type="SAM" id="MobiDB-lite"/>
    </source>
</evidence>
<feature type="transmembrane region" description="Helical" evidence="6">
    <location>
        <begin position="133"/>
        <end position="153"/>
    </location>
</feature>
<feature type="compositionally biased region" description="Basic and acidic residues" evidence="5">
    <location>
        <begin position="554"/>
        <end position="563"/>
    </location>
</feature>
<feature type="region of interest" description="Disordered" evidence="5">
    <location>
        <begin position="1"/>
        <end position="23"/>
    </location>
</feature>
<feature type="transmembrane region" description="Helical" evidence="6">
    <location>
        <begin position="379"/>
        <end position="397"/>
    </location>
</feature>
<dbReference type="AlphaFoldDB" id="A0A0C9SWU9"/>
<dbReference type="EMBL" id="KN819915">
    <property type="protein sequence ID" value="KIJ07370.1"/>
    <property type="molecule type" value="Genomic_DNA"/>
</dbReference>
<gene>
    <name evidence="8" type="ORF">PAXINDRAFT_102988</name>
</gene>
<feature type="transmembrane region" description="Helical" evidence="6">
    <location>
        <begin position="70"/>
        <end position="89"/>
    </location>
</feature>
<keyword evidence="3 6" id="KW-1133">Transmembrane helix</keyword>
<feature type="transmembrane region" description="Helical" evidence="6">
    <location>
        <begin position="517"/>
        <end position="538"/>
    </location>
</feature>
<dbReference type="PANTHER" id="PTHR23501:SF102">
    <property type="entry name" value="DRUG TRANSPORTER, PUTATIVE (AFU_ORTHOLOGUE AFUA_3G08530)-RELATED"/>
    <property type="match status" value="1"/>
</dbReference>
<evidence type="ECO:0000256" key="6">
    <source>
        <dbReference type="SAM" id="Phobius"/>
    </source>
</evidence>
<dbReference type="HOGENOM" id="CLU_000960_22_0_1"/>
<organism evidence="8 9">
    <name type="scientific">Paxillus involutus ATCC 200175</name>
    <dbReference type="NCBI Taxonomy" id="664439"/>
    <lineage>
        <taxon>Eukaryota</taxon>
        <taxon>Fungi</taxon>
        <taxon>Dikarya</taxon>
        <taxon>Basidiomycota</taxon>
        <taxon>Agaricomycotina</taxon>
        <taxon>Agaricomycetes</taxon>
        <taxon>Agaricomycetidae</taxon>
        <taxon>Boletales</taxon>
        <taxon>Paxilineae</taxon>
        <taxon>Paxillaceae</taxon>
        <taxon>Paxillus</taxon>
    </lineage>
</organism>